<dbReference type="AlphaFoldDB" id="A0AAV6ZXQ4"/>
<reference evidence="2" key="1">
    <citation type="thesis" date="2020" institute="ProQuest LLC" country="789 East Eisenhower Parkway, Ann Arbor, MI, USA">
        <title>Comparative Genomics and Chromosome Evolution.</title>
        <authorList>
            <person name="Mudd A.B."/>
        </authorList>
    </citation>
    <scope>NUCLEOTIDE SEQUENCE</scope>
    <source>
        <strain evidence="2">237g6f4</strain>
        <tissue evidence="2">Blood</tissue>
    </source>
</reference>
<proteinExistence type="predicted"/>
<keyword evidence="3" id="KW-1185">Reference proteome</keyword>
<feature type="region of interest" description="Disordered" evidence="1">
    <location>
        <begin position="91"/>
        <end position="132"/>
    </location>
</feature>
<dbReference type="EMBL" id="WNYA01000011">
    <property type="protein sequence ID" value="KAG8551123.1"/>
    <property type="molecule type" value="Genomic_DNA"/>
</dbReference>
<feature type="compositionally biased region" description="Polar residues" evidence="1">
    <location>
        <begin position="94"/>
        <end position="119"/>
    </location>
</feature>
<evidence type="ECO:0000313" key="2">
    <source>
        <dbReference type="EMBL" id="KAG8551123.1"/>
    </source>
</evidence>
<name>A0AAV6ZXQ4_ENGPU</name>
<gene>
    <name evidence="2" type="ORF">GDO81_003970</name>
</gene>
<comment type="caution">
    <text evidence="2">The sequence shown here is derived from an EMBL/GenBank/DDBJ whole genome shotgun (WGS) entry which is preliminary data.</text>
</comment>
<evidence type="ECO:0000313" key="3">
    <source>
        <dbReference type="Proteomes" id="UP000824782"/>
    </source>
</evidence>
<dbReference type="Proteomes" id="UP000824782">
    <property type="component" value="Unassembled WGS sequence"/>
</dbReference>
<protein>
    <submittedName>
        <fullName evidence="2">Uncharacterized protein</fullName>
    </submittedName>
</protein>
<evidence type="ECO:0000256" key="1">
    <source>
        <dbReference type="SAM" id="MobiDB-lite"/>
    </source>
</evidence>
<organism evidence="2 3">
    <name type="scientific">Engystomops pustulosus</name>
    <name type="common">Tungara frog</name>
    <name type="synonym">Physalaemus pustulosus</name>
    <dbReference type="NCBI Taxonomy" id="76066"/>
    <lineage>
        <taxon>Eukaryota</taxon>
        <taxon>Metazoa</taxon>
        <taxon>Chordata</taxon>
        <taxon>Craniata</taxon>
        <taxon>Vertebrata</taxon>
        <taxon>Euteleostomi</taxon>
        <taxon>Amphibia</taxon>
        <taxon>Batrachia</taxon>
        <taxon>Anura</taxon>
        <taxon>Neobatrachia</taxon>
        <taxon>Hyloidea</taxon>
        <taxon>Leptodactylidae</taxon>
        <taxon>Leiuperinae</taxon>
        <taxon>Engystomops</taxon>
    </lineage>
</organism>
<feature type="compositionally biased region" description="Basic and acidic residues" evidence="1">
    <location>
        <begin position="120"/>
        <end position="132"/>
    </location>
</feature>
<sequence>MFRGSQCLLSVGSTLARGAAAGEAAAGGGAAEDELVSSRGVWASPVLRSSPGSLQVLLQQGVSGQAAALGRGQQQTEGSIMRLRRRLDALQDLVSSPSHSQNSLGQDFHSDSSVSPHPTESSEPHRTRTSTD</sequence>
<accession>A0AAV6ZXQ4</accession>